<evidence type="ECO:0000313" key="1">
    <source>
        <dbReference type="EMBL" id="KIM65914.1"/>
    </source>
</evidence>
<sequence length="225" mass="25071">MVRVTHDNAGSCGQEGYRIPTVDAQFSHEQGKSRANICDVGRFLEVILDSAVVSRIEGIAGIATRNIPDVVWTLMILCDSARYSNVASASYQAHPQQVVSPRRSQRMTDMRPFCLSHVRHFPKLVRKASRATAFLGALNRDPASCDLHVLCCHRSDFCPAKLLWSSCKSHRHHLCENIREFNIASRTSFLGTTGWRPMAMLLEENYTHRLRTGDKTSVSGNAGAT</sequence>
<accession>A0A0C3EC58</accession>
<organism evidence="1 2">
    <name type="scientific">Scleroderma citrinum Foug A</name>
    <dbReference type="NCBI Taxonomy" id="1036808"/>
    <lineage>
        <taxon>Eukaryota</taxon>
        <taxon>Fungi</taxon>
        <taxon>Dikarya</taxon>
        <taxon>Basidiomycota</taxon>
        <taxon>Agaricomycotina</taxon>
        <taxon>Agaricomycetes</taxon>
        <taxon>Agaricomycetidae</taxon>
        <taxon>Boletales</taxon>
        <taxon>Sclerodermatineae</taxon>
        <taxon>Sclerodermataceae</taxon>
        <taxon>Scleroderma</taxon>
    </lineage>
</organism>
<dbReference type="HOGENOM" id="CLU_1230540_0_0_1"/>
<protein>
    <submittedName>
        <fullName evidence="1">Uncharacterized protein</fullName>
    </submittedName>
</protein>
<proteinExistence type="predicted"/>
<dbReference type="Proteomes" id="UP000053989">
    <property type="component" value="Unassembled WGS sequence"/>
</dbReference>
<dbReference type="AlphaFoldDB" id="A0A0C3EC58"/>
<evidence type="ECO:0000313" key="2">
    <source>
        <dbReference type="Proteomes" id="UP000053989"/>
    </source>
</evidence>
<name>A0A0C3EC58_9AGAM</name>
<keyword evidence="2" id="KW-1185">Reference proteome</keyword>
<dbReference type="EMBL" id="KN822020">
    <property type="protein sequence ID" value="KIM65914.1"/>
    <property type="molecule type" value="Genomic_DNA"/>
</dbReference>
<reference evidence="1 2" key="1">
    <citation type="submission" date="2014-04" db="EMBL/GenBank/DDBJ databases">
        <authorList>
            <consortium name="DOE Joint Genome Institute"/>
            <person name="Kuo A."/>
            <person name="Kohler A."/>
            <person name="Nagy L.G."/>
            <person name="Floudas D."/>
            <person name="Copeland A."/>
            <person name="Barry K.W."/>
            <person name="Cichocki N."/>
            <person name="Veneault-Fourrey C."/>
            <person name="LaButti K."/>
            <person name="Lindquist E.A."/>
            <person name="Lipzen A."/>
            <person name="Lundell T."/>
            <person name="Morin E."/>
            <person name="Murat C."/>
            <person name="Sun H."/>
            <person name="Tunlid A."/>
            <person name="Henrissat B."/>
            <person name="Grigoriev I.V."/>
            <person name="Hibbett D.S."/>
            <person name="Martin F."/>
            <person name="Nordberg H.P."/>
            <person name="Cantor M.N."/>
            <person name="Hua S.X."/>
        </authorList>
    </citation>
    <scope>NUCLEOTIDE SEQUENCE [LARGE SCALE GENOMIC DNA]</scope>
    <source>
        <strain evidence="1 2">Foug A</strain>
    </source>
</reference>
<gene>
    <name evidence="1" type="ORF">SCLCIDRAFT_422895</name>
</gene>
<dbReference type="InParanoid" id="A0A0C3EC58"/>
<reference evidence="2" key="2">
    <citation type="submission" date="2015-01" db="EMBL/GenBank/DDBJ databases">
        <title>Evolutionary Origins and Diversification of the Mycorrhizal Mutualists.</title>
        <authorList>
            <consortium name="DOE Joint Genome Institute"/>
            <consortium name="Mycorrhizal Genomics Consortium"/>
            <person name="Kohler A."/>
            <person name="Kuo A."/>
            <person name="Nagy L.G."/>
            <person name="Floudas D."/>
            <person name="Copeland A."/>
            <person name="Barry K.W."/>
            <person name="Cichocki N."/>
            <person name="Veneault-Fourrey C."/>
            <person name="LaButti K."/>
            <person name="Lindquist E.A."/>
            <person name="Lipzen A."/>
            <person name="Lundell T."/>
            <person name="Morin E."/>
            <person name="Murat C."/>
            <person name="Riley R."/>
            <person name="Ohm R."/>
            <person name="Sun H."/>
            <person name="Tunlid A."/>
            <person name="Henrissat B."/>
            <person name="Grigoriev I.V."/>
            <person name="Hibbett D.S."/>
            <person name="Martin F."/>
        </authorList>
    </citation>
    <scope>NUCLEOTIDE SEQUENCE [LARGE SCALE GENOMIC DNA]</scope>
    <source>
        <strain evidence="2">Foug A</strain>
    </source>
</reference>